<sequence>MATKARKSKKKSNRIVLIKKANDLIESRYKFDIWETRIFLSVLSQIRRDDQEFQSYRIRYRDVINVFGLKSGDSYAYLRDGARSLMSKKFVLNYEEKGVKREKLYHILRTVDVMQDGEEGKSGSTNNEYIDVVVEDVMRPLLLQLQKNFTAYDLQNVVKLGVYPIRVYELLKQYQTIGHRTIRVDEMKIMFEVEDKYRLFGDFNRWVIRPAIKEINEYTDLMVTDTEKVKEGRRVVAMKFTFRQKNEIELAEMRGEDIQQLSLDLVNDEAAAVEREMEQEAEHSIAKTEKDKLFDRFHRDVIERFAVTPSVFLHLLEKYSAAEIEKAIGVTNRAKYNQQIKKSVAGFFVKALKDGFTDEVEEKARKKEEQAQLKMELATALSELEERKKAAINDKIRELLKANAKLTNQAIKQLRSDPITSIFIKTKEEAAGRKLTVDDFRKDRALVDAVKAKIMELAKDDFVDLLAGFEAEGKVLRKGRG</sequence>
<dbReference type="OrthoDB" id="9765378at2"/>
<accession>A0A5C7FG65</accession>
<dbReference type="InterPro" id="IPR000525">
    <property type="entry name" value="Initiator_Rep_WH1"/>
</dbReference>
<name>A0A5C7FG65_9BACT</name>
<organism evidence="4 5">
    <name type="scientific">Neolewinella aurantiaca</name>
    <dbReference type="NCBI Taxonomy" id="2602767"/>
    <lineage>
        <taxon>Bacteria</taxon>
        <taxon>Pseudomonadati</taxon>
        <taxon>Bacteroidota</taxon>
        <taxon>Saprospiria</taxon>
        <taxon>Saprospirales</taxon>
        <taxon>Lewinellaceae</taxon>
        <taxon>Neolewinella</taxon>
    </lineage>
</organism>
<comment type="caution">
    <text evidence="4">The sequence shown here is derived from an EMBL/GenBank/DDBJ whole genome shotgun (WGS) entry which is preliminary data.</text>
</comment>
<dbReference type="SUPFAM" id="SSF46785">
    <property type="entry name" value="Winged helix' DNA-binding domain"/>
    <property type="match status" value="2"/>
</dbReference>
<proteinExistence type="inferred from homology"/>
<keyword evidence="5" id="KW-1185">Reference proteome</keyword>
<evidence type="ECO:0000313" key="5">
    <source>
        <dbReference type="Proteomes" id="UP000321907"/>
    </source>
</evidence>
<feature type="domain" description="Initiator Rep protein WH1" evidence="3">
    <location>
        <begin position="18"/>
        <end position="172"/>
    </location>
</feature>
<dbReference type="Proteomes" id="UP000321907">
    <property type="component" value="Unassembled WGS sequence"/>
</dbReference>
<evidence type="ECO:0000256" key="1">
    <source>
        <dbReference type="ARBA" id="ARBA00038283"/>
    </source>
</evidence>
<protein>
    <submittedName>
        <fullName evidence="4">Replication initiation protein</fullName>
    </submittedName>
</protein>
<evidence type="ECO:0000256" key="2">
    <source>
        <dbReference type="SAM" id="Coils"/>
    </source>
</evidence>
<gene>
    <name evidence="4" type="ORF">FUA23_11260</name>
</gene>
<dbReference type="InterPro" id="IPR036390">
    <property type="entry name" value="WH_DNA-bd_sf"/>
</dbReference>
<dbReference type="InterPro" id="IPR036388">
    <property type="entry name" value="WH-like_DNA-bd_sf"/>
</dbReference>
<comment type="similarity">
    <text evidence="1">Belongs to the initiator RepB protein family.</text>
</comment>
<reference evidence="4 5" key="1">
    <citation type="submission" date="2019-08" db="EMBL/GenBank/DDBJ databases">
        <title>Lewinella sp. strain SSH13 Genome sequencing and assembly.</title>
        <authorList>
            <person name="Kim I."/>
        </authorList>
    </citation>
    <scope>NUCLEOTIDE SEQUENCE [LARGE SCALE GENOMIC DNA]</scope>
    <source>
        <strain evidence="4 5">SSH13</strain>
    </source>
</reference>
<dbReference type="AlphaFoldDB" id="A0A5C7FG65"/>
<dbReference type="Pfam" id="PF21205">
    <property type="entry name" value="Rep3_C"/>
    <property type="match status" value="1"/>
</dbReference>
<dbReference type="EMBL" id="VOXD01000015">
    <property type="protein sequence ID" value="TXF89316.1"/>
    <property type="molecule type" value="Genomic_DNA"/>
</dbReference>
<dbReference type="GO" id="GO:0003887">
    <property type="term" value="F:DNA-directed DNA polymerase activity"/>
    <property type="evidence" value="ECO:0007669"/>
    <property type="project" value="InterPro"/>
</dbReference>
<evidence type="ECO:0000259" key="3">
    <source>
        <dbReference type="Pfam" id="PF01051"/>
    </source>
</evidence>
<feature type="coiled-coil region" evidence="2">
    <location>
        <begin position="363"/>
        <end position="417"/>
    </location>
</feature>
<dbReference type="GO" id="GO:0006270">
    <property type="term" value="P:DNA replication initiation"/>
    <property type="evidence" value="ECO:0007669"/>
    <property type="project" value="InterPro"/>
</dbReference>
<dbReference type="Gene3D" id="1.10.10.10">
    <property type="entry name" value="Winged helix-like DNA-binding domain superfamily/Winged helix DNA-binding domain"/>
    <property type="match status" value="2"/>
</dbReference>
<dbReference type="Pfam" id="PF01051">
    <property type="entry name" value="Rep3_N"/>
    <property type="match status" value="1"/>
</dbReference>
<evidence type="ECO:0000313" key="4">
    <source>
        <dbReference type="EMBL" id="TXF89316.1"/>
    </source>
</evidence>
<keyword evidence="2" id="KW-0175">Coiled coil</keyword>
<dbReference type="RefSeq" id="WP_147930842.1">
    <property type="nucleotide sequence ID" value="NZ_VOXD01000015.1"/>
</dbReference>